<dbReference type="PANTHER" id="PTHR43695">
    <property type="entry name" value="PUTATIVE (AFU_ORTHOLOGUE AFUA_2G17250)-RELATED"/>
    <property type="match status" value="1"/>
</dbReference>
<protein>
    <submittedName>
        <fullName evidence="4">Rhamnogalacturonan acetylesterase</fullName>
    </submittedName>
</protein>
<gene>
    <name evidence="4" type="ORF">GO816_17850</name>
</gene>
<dbReference type="InterPro" id="IPR037459">
    <property type="entry name" value="RhgT-like"/>
</dbReference>
<comment type="similarity">
    <text evidence="1">Belongs to the 'GDSL' lipolytic enzyme family.</text>
</comment>
<evidence type="ECO:0000256" key="1">
    <source>
        <dbReference type="ARBA" id="ARBA00008668"/>
    </source>
</evidence>
<evidence type="ECO:0000313" key="5">
    <source>
        <dbReference type="Proteomes" id="UP000434850"/>
    </source>
</evidence>
<sequence>MCFILISFVKPDKPTIYLVGDSTVAGGWGKLMYRYFDTSKVSIQNRAVSGTSSRTFYTGVFHDPSQVKNGMWKPVATQLKRGDVVFIQFGHNDDSPVNDTLRSRGSMRGIGNDSTVIQNHFTKSKEVVHTYGWYLSRMVDEAKAKGATVVICSPVPKDKWKDGKIDRVNESYGKWGKEVAEKKKALFLDLNNIIGDRYEKQGQEATAKYFINDHVHPTTEGAQVGALTVVNYIKASNLKIKDYLTQ</sequence>
<dbReference type="PANTHER" id="PTHR43695:SF1">
    <property type="entry name" value="RHAMNOGALACTURONAN ACETYLESTERASE"/>
    <property type="match status" value="1"/>
</dbReference>
<organism evidence="4 5">
    <name type="scientific">Mucilaginibacter aquatilis</name>
    <dbReference type="NCBI Taxonomy" id="1517760"/>
    <lineage>
        <taxon>Bacteria</taxon>
        <taxon>Pseudomonadati</taxon>
        <taxon>Bacteroidota</taxon>
        <taxon>Sphingobacteriia</taxon>
        <taxon>Sphingobacteriales</taxon>
        <taxon>Sphingobacteriaceae</taxon>
        <taxon>Mucilaginibacter</taxon>
    </lineage>
</organism>
<dbReference type="EMBL" id="WQLA01000008">
    <property type="protein sequence ID" value="MVN92999.1"/>
    <property type="molecule type" value="Genomic_DNA"/>
</dbReference>
<dbReference type="InterPro" id="IPR013830">
    <property type="entry name" value="SGNH_hydro"/>
</dbReference>
<name>A0A6I4II75_9SPHI</name>
<dbReference type="GO" id="GO:0016788">
    <property type="term" value="F:hydrolase activity, acting on ester bonds"/>
    <property type="evidence" value="ECO:0007669"/>
    <property type="project" value="UniProtKB-ARBA"/>
</dbReference>
<comment type="caution">
    <text evidence="4">The sequence shown here is derived from an EMBL/GenBank/DDBJ whole genome shotgun (WGS) entry which is preliminary data.</text>
</comment>
<evidence type="ECO:0000313" key="4">
    <source>
        <dbReference type="EMBL" id="MVN92999.1"/>
    </source>
</evidence>
<evidence type="ECO:0000259" key="3">
    <source>
        <dbReference type="Pfam" id="PF13472"/>
    </source>
</evidence>
<dbReference type="SUPFAM" id="SSF52266">
    <property type="entry name" value="SGNH hydrolase"/>
    <property type="match status" value="1"/>
</dbReference>
<feature type="domain" description="SGNH hydrolase-type esterase" evidence="3">
    <location>
        <begin position="19"/>
        <end position="223"/>
    </location>
</feature>
<dbReference type="InterPro" id="IPR036514">
    <property type="entry name" value="SGNH_hydro_sf"/>
</dbReference>
<accession>A0A6I4II75</accession>
<proteinExistence type="inferred from homology"/>
<dbReference type="Pfam" id="PF13472">
    <property type="entry name" value="Lipase_GDSL_2"/>
    <property type="match status" value="1"/>
</dbReference>
<dbReference type="CDD" id="cd01821">
    <property type="entry name" value="Rhamnogalacturan_acetylesterase_like"/>
    <property type="match status" value="1"/>
</dbReference>
<dbReference type="OrthoDB" id="9807041at2"/>
<evidence type="ECO:0000256" key="2">
    <source>
        <dbReference type="ARBA" id="ARBA00022801"/>
    </source>
</evidence>
<keyword evidence="5" id="KW-1185">Reference proteome</keyword>
<dbReference type="AlphaFoldDB" id="A0A6I4II75"/>
<dbReference type="Proteomes" id="UP000434850">
    <property type="component" value="Unassembled WGS sequence"/>
</dbReference>
<reference evidence="4 5" key="1">
    <citation type="submission" date="2019-12" db="EMBL/GenBank/DDBJ databases">
        <title>Mucilaginibacter sp. HME9299 genome sequencing and assembly.</title>
        <authorList>
            <person name="Kang H."/>
            <person name="Kim H."/>
            <person name="Joh K."/>
        </authorList>
    </citation>
    <scope>NUCLEOTIDE SEQUENCE [LARGE SCALE GENOMIC DNA]</scope>
    <source>
        <strain evidence="4 5">HME9299</strain>
    </source>
</reference>
<keyword evidence="2" id="KW-0378">Hydrolase</keyword>
<dbReference type="Gene3D" id="3.40.50.1110">
    <property type="entry name" value="SGNH hydrolase"/>
    <property type="match status" value="1"/>
</dbReference>